<dbReference type="RefSeq" id="WP_286346911.1">
    <property type="nucleotide sequence ID" value="NZ_AP027733.1"/>
</dbReference>
<sequence length="160" mass="16777">MLPFIIVGGVGLGLLLVSIIIGDILDIFDIGEGLVSGVALGTAMSIFGLAGVITDANGLPQWATWVIAIAGAALTVVIVQAFVRSVTKRESGGYHSPVGFTGRAMSPIEPTFGEVTLDDVRELARRQAYSDTPIPRGARIRVVSESGHRVLVEPIDDPQA</sequence>
<evidence type="ECO:0000313" key="2">
    <source>
        <dbReference type="EMBL" id="BDZ52629.1"/>
    </source>
</evidence>
<dbReference type="Proteomes" id="UP001321486">
    <property type="component" value="Plasmid pNBRC108728a"/>
</dbReference>
<feature type="transmembrane region" description="Helical" evidence="1">
    <location>
        <begin position="37"/>
        <end position="56"/>
    </location>
</feature>
<proteinExistence type="predicted"/>
<gene>
    <name evidence="2" type="ORF">GCM10025867_48700</name>
</gene>
<organism evidence="2 3">
    <name type="scientific">Frondihabitans sucicola</name>
    <dbReference type="NCBI Taxonomy" id="1268041"/>
    <lineage>
        <taxon>Bacteria</taxon>
        <taxon>Bacillati</taxon>
        <taxon>Actinomycetota</taxon>
        <taxon>Actinomycetes</taxon>
        <taxon>Micrococcales</taxon>
        <taxon>Microbacteriaceae</taxon>
        <taxon>Frondihabitans</taxon>
    </lineage>
</organism>
<name>A0ABN6Y6C4_9MICO</name>
<keyword evidence="1" id="KW-0472">Membrane</keyword>
<dbReference type="Gene3D" id="2.40.50.140">
    <property type="entry name" value="Nucleic acid-binding proteins"/>
    <property type="match status" value="1"/>
</dbReference>
<feature type="transmembrane region" description="Helical" evidence="1">
    <location>
        <begin position="62"/>
        <end position="83"/>
    </location>
</feature>
<dbReference type="InterPro" id="IPR012340">
    <property type="entry name" value="NA-bd_OB-fold"/>
</dbReference>
<dbReference type="EMBL" id="AP027733">
    <property type="protein sequence ID" value="BDZ52629.1"/>
    <property type="molecule type" value="Genomic_DNA"/>
</dbReference>
<keyword evidence="1" id="KW-1133">Transmembrane helix</keyword>
<reference evidence="3" key="1">
    <citation type="journal article" date="2019" name="Int. J. Syst. Evol. Microbiol.">
        <title>The Global Catalogue of Microorganisms (GCM) 10K type strain sequencing project: providing services to taxonomists for standard genome sequencing and annotation.</title>
        <authorList>
            <consortium name="The Broad Institute Genomics Platform"/>
            <consortium name="The Broad Institute Genome Sequencing Center for Infectious Disease"/>
            <person name="Wu L."/>
            <person name="Ma J."/>
        </authorList>
    </citation>
    <scope>NUCLEOTIDE SEQUENCE [LARGE SCALE GENOMIC DNA]</scope>
    <source>
        <strain evidence="3">NBRC 108728</strain>
    </source>
</reference>
<feature type="transmembrane region" description="Helical" evidence="1">
    <location>
        <begin position="6"/>
        <end position="25"/>
    </location>
</feature>
<protein>
    <recommendedName>
        <fullName evidence="4">NfeD-like C-terminal domain-containing protein</fullName>
    </recommendedName>
</protein>
<evidence type="ECO:0008006" key="4">
    <source>
        <dbReference type="Google" id="ProtNLM"/>
    </source>
</evidence>
<keyword evidence="2" id="KW-0614">Plasmid</keyword>
<keyword evidence="3" id="KW-1185">Reference proteome</keyword>
<accession>A0ABN6Y6C4</accession>
<evidence type="ECO:0000313" key="3">
    <source>
        <dbReference type="Proteomes" id="UP001321486"/>
    </source>
</evidence>
<evidence type="ECO:0000256" key="1">
    <source>
        <dbReference type="SAM" id="Phobius"/>
    </source>
</evidence>
<geneLocation type="plasmid" evidence="2 3">
    <name>pNBRC108728a</name>
</geneLocation>
<keyword evidence="1" id="KW-0812">Transmembrane</keyword>